<reference evidence="1" key="1">
    <citation type="submission" date="2019-10" db="EMBL/GenBank/DDBJ databases">
        <authorList>
            <person name="Soares A.E.R."/>
            <person name="Aleixo A."/>
            <person name="Schneider P."/>
            <person name="Miyaki C.Y."/>
            <person name="Schneider M.P."/>
            <person name="Mello C."/>
            <person name="Vasconcelos A.T.R."/>
        </authorList>
    </citation>
    <scope>NUCLEOTIDE SEQUENCE</scope>
    <source>
        <tissue evidence="1">Muscle</tissue>
    </source>
</reference>
<proteinExistence type="predicted"/>
<dbReference type="Proteomes" id="UP001145742">
    <property type="component" value="Unassembled WGS sequence"/>
</dbReference>
<gene>
    <name evidence="1" type="ORF">WISP_117848</name>
</gene>
<sequence>MGPVEGQMAEELEHLSYNDRLKEQVLFIFKKRELKGDLISVWDANKDISRSVNFYWTNPISQSLHYSVIKEQLQFD</sequence>
<protein>
    <submittedName>
        <fullName evidence="1">Uncharacterized protein</fullName>
    </submittedName>
</protein>
<evidence type="ECO:0000313" key="1">
    <source>
        <dbReference type="EMBL" id="KAJ7408901.1"/>
    </source>
</evidence>
<dbReference type="EMBL" id="WHWB01034510">
    <property type="protein sequence ID" value="KAJ7408901.1"/>
    <property type="molecule type" value="Genomic_DNA"/>
</dbReference>
<keyword evidence="2" id="KW-1185">Reference proteome</keyword>
<comment type="caution">
    <text evidence="1">The sequence shown here is derived from an EMBL/GenBank/DDBJ whole genome shotgun (WGS) entry which is preliminary data.</text>
</comment>
<accession>A0ABQ9CTE6</accession>
<evidence type="ECO:0000313" key="2">
    <source>
        <dbReference type="Proteomes" id="UP001145742"/>
    </source>
</evidence>
<name>A0ABQ9CTE6_9PASS</name>
<organism evidence="1 2">
    <name type="scientific">Willisornis vidua</name>
    <name type="common">Xingu scale-backed antbird</name>
    <dbReference type="NCBI Taxonomy" id="1566151"/>
    <lineage>
        <taxon>Eukaryota</taxon>
        <taxon>Metazoa</taxon>
        <taxon>Chordata</taxon>
        <taxon>Craniata</taxon>
        <taxon>Vertebrata</taxon>
        <taxon>Euteleostomi</taxon>
        <taxon>Archelosauria</taxon>
        <taxon>Archosauria</taxon>
        <taxon>Dinosauria</taxon>
        <taxon>Saurischia</taxon>
        <taxon>Theropoda</taxon>
        <taxon>Coelurosauria</taxon>
        <taxon>Aves</taxon>
        <taxon>Neognathae</taxon>
        <taxon>Neoaves</taxon>
        <taxon>Telluraves</taxon>
        <taxon>Australaves</taxon>
        <taxon>Passeriformes</taxon>
        <taxon>Thamnophilidae</taxon>
        <taxon>Willisornis</taxon>
    </lineage>
</organism>